<dbReference type="SUPFAM" id="SSF52518">
    <property type="entry name" value="Thiamin diphosphate-binding fold (THDP-binding)"/>
    <property type="match status" value="1"/>
</dbReference>
<dbReference type="STRING" id="104452.A0A0L7LSB7"/>
<feature type="domain" description="Transketolase C-terminal" evidence="3">
    <location>
        <begin position="72"/>
        <end position="128"/>
    </location>
</feature>
<dbReference type="EMBL" id="JTDY01000211">
    <property type="protein sequence ID" value="KOB78274.1"/>
    <property type="molecule type" value="Genomic_DNA"/>
</dbReference>
<keyword evidence="5" id="KW-1185">Reference proteome</keyword>
<comment type="cofactor">
    <cofactor evidence="1">
        <name>thiamine diphosphate</name>
        <dbReference type="ChEBI" id="CHEBI:58937"/>
    </cofactor>
</comment>
<dbReference type="PANTHER" id="PTHR42980">
    <property type="entry name" value="2-OXOISOVALERATE DEHYDROGENASE SUBUNIT BETA-RELATED"/>
    <property type="match status" value="1"/>
</dbReference>
<keyword evidence="2" id="KW-0560">Oxidoreductase</keyword>
<dbReference type="InterPro" id="IPR009014">
    <property type="entry name" value="Transketo_C/PFOR_II"/>
</dbReference>
<dbReference type="GO" id="GO:0016491">
    <property type="term" value="F:oxidoreductase activity"/>
    <property type="evidence" value="ECO:0007669"/>
    <property type="project" value="UniProtKB-KW"/>
</dbReference>
<evidence type="ECO:0000256" key="2">
    <source>
        <dbReference type="ARBA" id="ARBA00023002"/>
    </source>
</evidence>
<comment type="caution">
    <text evidence="4">The sequence shown here is derived from an EMBL/GenBank/DDBJ whole genome shotgun (WGS) entry which is preliminary data.</text>
</comment>
<dbReference type="PANTHER" id="PTHR42980:SF1">
    <property type="entry name" value="2-OXOISOVALERATE DEHYDROGENASE SUBUNIT BETA, MITOCHONDRIAL"/>
    <property type="match status" value="1"/>
</dbReference>
<dbReference type="Proteomes" id="UP000037510">
    <property type="component" value="Unassembled WGS sequence"/>
</dbReference>
<dbReference type="GO" id="GO:0009083">
    <property type="term" value="P:branched-chain amino acid catabolic process"/>
    <property type="evidence" value="ECO:0007669"/>
    <property type="project" value="TreeGrafter"/>
</dbReference>
<sequence length="390" mass="43053">MDITLKNDPTAVLFGEDVGFGGIVVPRGAITAKGLLLSCIRERDPCLFLEPKILYRSATEEVPVQDYTLPLGKAQVLRQGDAVTLIGWATQIHVLLEVAQMAEQTLGVACEVIDLQTILPWDEETVCSIHVLLEAAQMAQQTLGVACEVSDLQTILPWDEETVCSVSGADGAAEPRRRVRGLRPADHPALGRGDRLQCEYALIGCTQIHVLLEAAQMAQQNLGVACEVSDLQTILPWDEETVCSIHVLLEVAQMAQQTLGVACEVIDLQTILPWDEETVCNPRAARGGAVDPRRRVRCHRPADHPAVGRGDRLQCEYSLIGCTQIHVLLEVAQMAQQTLGVACEEECFLHLEAPIQRVTGWDAPFPHVFEPFYLPDKWRCYHALTQLLKY</sequence>
<evidence type="ECO:0000259" key="3">
    <source>
        <dbReference type="Pfam" id="PF02780"/>
    </source>
</evidence>
<organism evidence="4 5">
    <name type="scientific">Operophtera brumata</name>
    <name type="common">Winter moth</name>
    <name type="synonym">Phalaena brumata</name>
    <dbReference type="NCBI Taxonomy" id="104452"/>
    <lineage>
        <taxon>Eukaryota</taxon>
        <taxon>Metazoa</taxon>
        <taxon>Ecdysozoa</taxon>
        <taxon>Arthropoda</taxon>
        <taxon>Hexapoda</taxon>
        <taxon>Insecta</taxon>
        <taxon>Pterygota</taxon>
        <taxon>Neoptera</taxon>
        <taxon>Endopterygota</taxon>
        <taxon>Lepidoptera</taxon>
        <taxon>Glossata</taxon>
        <taxon>Ditrysia</taxon>
        <taxon>Geometroidea</taxon>
        <taxon>Geometridae</taxon>
        <taxon>Larentiinae</taxon>
        <taxon>Operophtera</taxon>
    </lineage>
</organism>
<accession>A0A0L7LSB7</accession>
<name>A0A0L7LSB7_OPEBR</name>
<dbReference type="SUPFAM" id="SSF52922">
    <property type="entry name" value="TK C-terminal domain-like"/>
    <property type="match status" value="5"/>
</dbReference>
<evidence type="ECO:0000256" key="1">
    <source>
        <dbReference type="ARBA" id="ARBA00001964"/>
    </source>
</evidence>
<proteinExistence type="predicted"/>
<dbReference type="Gene3D" id="3.40.50.920">
    <property type="match status" value="5"/>
</dbReference>
<dbReference type="GO" id="GO:0007584">
    <property type="term" value="P:response to nutrient"/>
    <property type="evidence" value="ECO:0007669"/>
    <property type="project" value="TreeGrafter"/>
</dbReference>
<dbReference type="AlphaFoldDB" id="A0A0L7LSB7"/>
<protein>
    <submittedName>
        <fullName evidence="4">Putative 2-oxoisovalerate dehydrogenase, beta subunit</fullName>
    </submittedName>
</protein>
<dbReference type="InterPro" id="IPR029061">
    <property type="entry name" value="THDP-binding"/>
</dbReference>
<gene>
    <name evidence="4" type="ORF">OBRU01_02291</name>
</gene>
<dbReference type="Pfam" id="PF02780">
    <property type="entry name" value="Transketolase_C"/>
    <property type="match status" value="1"/>
</dbReference>
<reference evidence="4 5" key="1">
    <citation type="journal article" date="2015" name="Genome Biol. Evol.">
        <title>The genome of winter moth (Operophtera brumata) provides a genomic perspective on sexual dimorphism and phenology.</title>
        <authorList>
            <person name="Derks M.F."/>
            <person name="Smit S."/>
            <person name="Salis L."/>
            <person name="Schijlen E."/>
            <person name="Bossers A."/>
            <person name="Mateman C."/>
            <person name="Pijl A.S."/>
            <person name="de Ridder D."/>
            <person name="Groenen M.A."/>
            <person name="Visser M.E."/>
            <person name="Megens H.J."/>
        </authorList>
    </citation>
    <scope>NUCLEOTIDE SEQUENCE [LARGE SCALE GENOMIC DNA]</scope>
    <source>
        <strain evidence="4">WM2013NL</strain>
        <tissue evidence="4">Head and thorax</tissue>
    </source>
</reference>
<dbReference type="Gene3D" id="3.40.50.970">
    <property type="match status" value="1"/>
</dbReference>
<evidence type="ECO:0000313" key="4">
    <source>
        <dbReference type="EMBL" id="KOB78274.1"/>
    </source>
</evidence>
<evidence type="ECO:0000313" key="5">
    <source>
        <dbReference type="Proteomes" id="UP000037510"/>
    </source>
</evidence>
<dbReference type="InterPro" id="IPR033248">
    <property type="entry name" value="Transketolase_C"/>
</dbReference>